<keyword evidence="2" id="KW-0547">Nucleotide-binding</keyword>
<dbReference type="STRING" id="996637.SGM_6017"/>
<dbReference type="InterPro" id="IPR002698">
    <property type="entry name" value="FTHF_cligase"/>
</dbReference>
<dbReference type="PANTHER" id="PTHR23407">
    <property type="entry name" value="ATPASE INHIBITOR/5-FORMYLTETRAHYDROFOLATE CYCLO-LIGASE"/>
    <property type="match status" value="1"/>
</dbReference>
<dbReference type="NCBIfam" id="TIGR02727">
    <property type="entry name" value="MTHFS_bact"/>
    <property type="match status" value="1"/>
</dbReference>
<evidence type="ECO:0000256" key="3">
    <source>
        <dbReference type="ARBA" id="ARBA00022840"/>
    </source>
</evidence>
<dbReference type="InterPro" id="IPR024185">
    <property type="entry name" value="FTHF_cligase-like_sf"/>
</dbReference>
<dbReference type="GO" id="GO:0005524">
    <property type="term" value="F:ATP binding"/>
    <property type="evidence" value="ECO:0007669"/>
    <property type="project" value="UniProtKB-KW"/>
</dbReference>
<feature type="region of interest" description="Disordered" evidence="4">
    <location>
        <begin position="234"/>
        <end position="253"/>
    </location>
</feature>
<dbReference type="SUPFAM" id="SSF100950">
    <property type="entry name" value="NagB/RpiA/CoA transferase-like"/>
    <property type="match status" value="1"/>
</dbReference>
<comment type="caution">
    <text evidence="5">The sequence shown here is derived from an EMBL/GenBank/DDBJ whole genome shotgun (WGS) entry which is preliminary data.</text>
</comment>
<dbReference type="eggNOG" id="COG0212">
    <property type="taxonomic scope" value="Bacteria"/>
</dbReference>
<organism evidence="5 6">
    <name type="scientific">Streptomyces griseoaurantiacus M045</name>
    <dbReference type="NCBI Taxonomy" id="996637"/>
    <lineage>
        <taxon>Bacteria</taxon>
        <taxon>Bacillati</taxon>
        <taxon>Actinomycetota</taxon>
        <taxon>Actinomycetes</taxon>
        <taxon>Kitasatosporales</taxon>
        <taxon>Streptomycetaceae</taxon>
        <taxon>Streptomyces</taxon>
        <taxon>Streptomyces aurantiacus group</taxon>
    </lineage>
</organism>
<evidence type="ECO:0000256" key="4">
    <source>
        <dbReference type="SAM" id="MobiDB-lite"/>
    </source>
</evidence>
<proteinExistence type="inferred from homology"/>
<name>F3NSA3_9ACTN</name>
<dbReference type="PANTHER" id="PTHR23407:SF1">
    <property type="entry name" value="5-FORMYLTETRAHYDROFOLATE CYCLO-LIGASE"/>
    <property type="match status" value="1"/>
</dbReference>
<dbReference type="Proteomes" id="UP000003022">
    <property type="component" value="Unassembled WGS sequence"/>
</dbReference>
<evidence type="ECO:0000256" key="1">
    <source>
        <dbReference type="ARBA" id="ARBA00010638"/>
    </source>
</evidence>
<evidence type="ECO:0000313" key="6">
    <source>
        <dbReference type="Proteomes" id="UP000003022"/>
    </source>
</evidence>
<reference evidence="5 6" key="1">
    <citation type="journal article" date="2011" name="J. Bacteriol.">
        <title>Draft genome sequence of the marine bacterium Streptomyces griseoaurantiacus M045, which produces novel manumycin-type antibiotics with a pABA core component.</title>
        <authorList>
            <person name="Li F."/>
            <person name="Jiang P."/>
            <person name="Zheng H."/>
            <person name="Wang S."/>
            <person name="Zhao G."/>
            <person name="Qin S."/>
            <person name="Liu Z."/>
        </authorList>
    </citation>
    <scope>NUCLEOTIDE SEQUENCE [LARGE SCALE GENOMIC DNA]</scope>
    <source>
        <strain evidence="5 6">M045</strain>
    </source>
</reference>
<gene>
    <name evidence="5" type="ORF">SGM_6017</name>
</gene>
<dbReference type="AlphaFoldDB" id="F3NSA3"/>
<dbReference type="GO" id="GO:0009396">
    <property type="term" value="P:folic acid-containing compound biosynthetic process"/>
    <property type="evidence" value="ECO:0007669"/>
    <property type="project" value="TreeGrafter"/>
</dbReference>
<keyword evidence="5" id="KW-0436">Ligase</keyword>
<accession>F3NSA3</accession>
<evidence type="ECO:0000313" key="5">
    <source>
        <dbReference type="EMBL" id="EGG43676.1"/>
    </source>
</evidence>
<feature type="compositionally biased region" description="Basic and acidic residues" evidence="4">
    <location>
        <begin position="237"/>
        <end position="249"/>
    </location>
</feature>
<dbReference type="EMBL" id="AEYX01000045">
    <property type="protein sequence ID" value="EGG43676.1"/>
    <property type="molecule type" value="Genomic_DNA"/>
</dbReference>
<comment type="similarity">
    <text evidence="1">Belongs to the 5-formyltetrahydrofolate cyclo-ligase family.</text>
</comment>
<evidence type="ECO:0000256" key="2">
    <source>
        <dbReference type="ARBA" id="ARBA00022741"/>
    </source>
</evidence>
<sequence length="506" mass="52809">MHGAAGPALGGGRRGVVLGQLLEGVGELDLAAAAGLGRAQYVEDARVEDVAADDGVVRRGLGRLGLLDQAGHLDDVVLLGGFDGRAAVEVDLFGRHLHEGDDAAAGALLDLDHAGEQGIARVDQVVAEEDGEGFRADVRGGAQHGVAQAPGVALADVVDGGEVAGLLHLGEPSGVALALEGRLQFVVAVEVVLQGALVAARDHEDVVEPRGHGLFDHVLDRRLVHDRQHLLGSGLGRRQESRTEARRGNDGLGDPADPWVRLSHVRHHIGSICVEYVDLIDPLSYEPFGKVRNLPVSHMGAGAESAKRGLRRELLAVRRGLTADDVQEAERALAGRAEGLPELAGARTVAAYVSVGREPGTRALLDGLHARGVRVLLPVLLPDDDLDWGRYTGPGSLNAVERGGRMTLWEPAGERLGPEAVLAAEAVLLPGLAVDGRGMRLGRGGGSYDRVLARLARAGAAPALVVLLYDTELVPEVPAEPHDRPVHVAVTPSGVHRFGTSPGGPA</sequence>
<dbReference type="GO" id="GO:0030272">
    <property type="term" value="F:5-formyltetrahydrofolate cyclo-ligase activity"/>
    <property type="evidence" value="ECO:0007669"/>
    <property type="project" value="TreeGrafter"/>
</dbReference>
<dbReference type="Gene3D" id="3.40.50.10420">
    <property type="entry name" value="NagB/RpiA/CoA transferase-like"/>
    <property type="match status" value="1"/>
</dbReference>
<dbReference type="Pfam" id="PF01812">
    <property type="entry name" value="5-FTHF_cyc-lig"/>
    <property type="match status" value="1"/>
</dbReference>
<keyword evidence="6" id="KW-1185">Reference proteome</keyword>
<keyword evidence="3" id="KW-0067">ATP-binding</keyword>
<dbReference type="GO" id="GO:0035999">
    <property type="term" value="P:tetrahydrofolate interconversion"/>
    <property type="evidence" value="ECO:0007669"/>
    <property type="project" value="TreeGrafter"/>
</dbReference>
<dbReference type="InterPro" id="IPR037171">
    <property type="entry name" value="NagB/RpiA_transferase-like"/>
</dbReference>
<protein>
    <submittedName>
        <fullName evidence="5">5-formyltetrahydrofolate cyclo-ligase</fullName>
    </submittedName>
</protein>